<gene>
    <name evidence="2" type="ORF">GMRT_14549</name>
</gene>
<feature type="compositionally biased region" description="Polar residues" evidence="1">
    <location>
        <begin position="442"/>
        <end position="452"/>
    </location>
</feature>
<dbReference type="SUPFAM" id="SSF50978">
    <property type="entry name" value="WD40 repeat-like"/>
    <property type="match status" value="1"/>
</dbReference>
<dbReference type="InterPro" id="IPR042411">
    <property type="entry name" value="WDR27"/>
</dbReference>
<proteinExistence type="predicted"/>
<dbReference type="Proteomes" id="UP000315496">
    <property type="component" value="Chromosome 2"/>
</dbReference>
<protein>
    <recommendedName>
        <fullName evidence="4">WD40 repeat protein</fullName>
    </recommendedName>
</protein>
<accession>A0A4Z1ST00</accession>
<evidence type="ECO:0000256" key="1">
    <source>
        <dbReference type="SAM" id="MobiDB-lite"/>
    </source>
</evidence>
<dbReference type="AlphaFoldDB" id="A0A4Z1ST00"/>
<feature type="region of interest" description="Disordered" evidence="1">
    <location>
        <begin position="405"/>
        <end position="479"/>
    </location>
</feature>
<dbReference type="VEuPathDB" id="GiardiaDB:GMRT_14549"/>
<sequence length="814" mass="87721">MNGVLDPDAFSSIPIARVSLCVTGEMGTLVCNESEAVMLVTNKNEIAVLRRPCTCPFTCALSTSQPYVALVHQYAEGCVLTVSTWDSSSRLEDIIEIRLPTPPASKTSLVFSQDGRFLACVLQEDALLCLLDNGLHIFITDAIKLSKSLLPLTAGTLLDEPQENGRCSLLLGGGNQTVYLLPFSTSLKDSSGFVIGEPKPLIYSDFVVHTMRVRPPYLIILNDLSLTVIQYAIKFVKNPDRRLIELHAHPYFEARNIRLDRLGPGIKQIYNSGLCTLSGRSHDADACFLLLDTDVGVTCTPLAAISELTSFLLHRDPEEPNGLEQSFGCLGILSYSIVLSAFGRNTHVFVISTPEKKHYLLRSSIRIGTVPNTSLDSLLTAGFAPTPRSYRLVFADRDAEAVETTETQTWVLPRSSPLNPAHPRLQNKLPKDPSLASKKPQVRSSGYTTAPWSEQQKQKKGSGIGKPQSRPPSDRQASGYISTAVGKGVPVLSCQTSDDNTVFCLTGEGCISMLGILKGRGAIKAKGTIILPGRADCFSTHVSGRLVATPGSAGTVTLQTVEECGKERLVLAPRRKGVQGTTWCSFIWPQDDSLGLCLGATGTVLTTFHYNISKGEMSSTELGTCEYARPILTGGCFTKFKSTAVVLAHTPVLGDGEDVVLTVSDLGRMSIVSSLLASEIPHVGAPSVFVPDGGYETSTMLYPNIMATSGRAQHTGEVALYDIRRSLRQPFLLFQGVSVSTLSPRVAFVPRSDRLVISNDLGRMLLVDLRHPAVELDSAEIYKPRNAFTSVCALDGSAIVGGAADGTVYAFTSV</sequence>
<reference evidence="2 3" key="1">
    <citation type="submission" date="2019-05" db="EMBL/GenBank/DDBJ databases">
        <title>The compact genome of Giardia muris reveals important steps in the evolution of intestinal protozoan parasites.</title>
        <authorList>
            <person name="Xu F."/>
            <person name="Jimenez-Gonzalez A."/>
            <person name="Einarsson E."/>
            <person name="Astvaldsson A."/>
            <person name="Peirasmaki D."/>
            <person name="Eckmann L."/>
            <person name="Andersson J.O."/>
            <person name="Svard S.G."/>
            <person name="Jerlstrom-Hultqvist J."/>
        </authorList>
    </citation>
    <scope>NUCLEOTIDE SEQUENCE [LARGE SCALE GENOMIC DNA]</scope>
    <source>
        <strain evidence="2 3">Roberts-Thomson</strain>
    </source>
</reference>
<evidence type="ECO:0008006" key="4">
    <source>
        <dbReference type="Google" id="ProtNLM"/>
    </source>
</evidence>
<evidence type="ECO:0000313" key="2">
    <source>
        <dbReference type="EMBL" id="TNJ29056.1"/>
    </source>
</evidence>
<keyword evidence="3" id="KW-1185">Reference proteome</keyword>
<dbReference type="InterPro" id="IPR036322">
    <property type="entry name" value="WD40_repeat_dom_sf"/>
</dbReference>
<comment type="caution">
    <text evidence="2">The sequence shown here is derived from an EMBL/GenBank/DDBJ whole genome shotgun (WGS) entry which is preliminary data.</text>
</comment>
<name>A0A4Z1ST00_GIAMU</name>
<dbReference type="PANTHER" id="PTHR44525">
    <property type="entry name" value="WD REPEAT-CONTAINING PROTEIN 27"/>
    <property type="match status" value="1"/>
</dbReference>
<organism evidence="2 3">
    <name type="scientific">Giardia muris</name>
    <dbReference type="NCBI Taxonomy" id="5742"/>
    <lineage>
        <taxon>Eukaryota</taxon>
        <taxon>Metamonada</taxon>
        <taxon>Diplomonadida</taxon>
        <taxon>Hexamitidae</taxon>
        <taxon>Giardiinae</taxon>
        <taxon>Giardia</taxon>
    </lineage>
</organism>
<dbReference type="PANTHER" id="PTHR44525:SF1">
    <property type="entry name" value="WD REPEAT-CONTAINING PROTEIN 27"/>
    <property type="match status" value="1"/>
</dbReference>
<evidence type="ECO:0000313" key="3">
    <source>
        <dbReference type="Proteomes" id="UP000315496"/>
    </source>
</evidence>
<dbReference type="EMBL" id="VDLU01000002">
    <property type="protein sequence ID" value="TNJ29056.1"/>
    <property type="molecule type" value="Genomic_DNA"/>
</dbReference>